<sequence>MKLLTVAIPSYNSAAYMGRAIESLLPAGDQIEILVIDDGSKDETLTIAQDYQRRYPDQVKAIHQANKGHGGAVNTGLAHATGRYFKVVDSDDWVDESALAAVMATLKRFEAEDTQVDVLLTNYVYEQGEEGAKRTVRYERNLPINQFFGWDEVKPFSVGEYLMMHSLIYRTQLLRDCGLNLPEHTFYVDNVFVYQPIQHVQRLYYLDVDFYRYLIGRDDQSVNERVMMGRIDQQLKVNRILIEAVDFSQPLHPSIRQYLLKHLEIVTSISSALLNRIGTPEAIAKRQDLWNFLQERNPEAFKVLRYAFFGRLTTANTRVGRWVSNQVYKVIRKVGGY</sequence>
<organism evidence="2 3">
    <name type="scientific">Abiotrophia defectiva</name>
    <name type="common">Streptococcus defectivus</name>
    <dbReference type="NCBI Taxonomy" id="46125"/>
    <lineage>
        <taxon>Bacteria</taxon>
        <taxon>Bacillati</taxon>
        <taxon>Bacillota</taxon>
        <taxon>Bacilli</taxon>
        <taxon>Lactobacillales</taxon>
        <taxon>Aerococcaceae</taxon>
        <taxon>Abiotrophia</taxon>
    </lineage>
</organism>
<evidence type="ECO:0000259" key="1">
    <source>
        <dbReference type="Pfam" id="PF00535"/>
    </source>
</evidence>
<accession>A0A929MTV6</accession>
<dbReference type="RefSeq" id="WP_291453644.1">
    <property type="nucleotide sequence ID" value="NZ_CALGLG010000074.1"/>
</dbReference>
<comment type="caution">
    <text evidence="2">The sequence shown here is derived from an EMBL/GenBank/DDBJ whole genome shotgun (WGS) entry which is preliminary data.</text>
</comment>
<dbReference type="InterPro" id="IPR001173">
    <property type="entry name" value="Glyco_trans_2-like"/>
</dbReference>
<protein>
    <submittedName>
        <fullName evidence="2">Glycosyltransferase family 2 protein</fullName>
    </submittedName>
</protein>
<dbReference type="AlphaFoldDB" id="A0A929MTV6"/>
<reference evidence="2" key="1">
    <citation type="submission" date="2020-04" db="EMBL/GenBank/DDBJ databases">
        <title>Deep metagenomics examines the oral microbiome during advanced dental caries in children, revealing novel taxa and co-occurrences with host molecules.</title>
        <authorList>
            <person name="Baker J.L."/>
            <person name="Morton J.T."/>
            <person name="Dinis M."/>
            <person name="Alvarez R."/>
            <person name="Tran N.C."/>
            <person name="Knight R."/>
            <person name="Edlund A."/>
        </authorList>
    </citation>
    <scope>NUCLEOTIDE SEQUENCE</scope>
    <source>
        <strain evidence="2">JCVI_23_bin.16</strain>
    </source>
</reference>
<dbReference type="SUPFAM" id="SSF53448">
    <property type="entry name" value="Nucleotide-diphospho-sugar transferases"/>
    <property type="match status" value="1"/>
</dbReference>
<evidence type="ECO:0000313" key="2">
    <source>
        <dbReference type="EMBL" id="MBF0934500.1"/>
    </source>
</evidence>
<dbReference type="EMBL" id="JABZFV010000029">
    <property type="protein sequence ID" value="MBF0934500.1"/>
    <property type="molecule type" value="Genomic_DNA"/>
</dbReference>
<dbReference type="InterPro" id="IPR029044">
    <property type="entry name" value="Nucleotide-diphossugar_trans"/>
</dbReference>
<dbReference type="CDD" id="cd00761">
    <property type="entry name" value="Glyco_tranf_GTA_type"/>
    <property type="match status" value="1"/>
</dbReference>
<gene>
    <name evidence="2" type="ORF">HXK00_02510</name>
</gene>
<evidence type="ECO:0000313" key="3">
    <source>
        <dbReference type="Proteomes" id="UP000757900"/>
    </source>
</evidence>
<dbReference type="Pfam" id="PF00535">
    <property type="entry name" value="Glycos_transf_2"/>
    <property type="match status" value="1"/>
</dbReference>
<dbReference type="Gene3D" id="3.90.550.10">
    <property type="entry name" value="Spore Coat Polysaccharide Biosynthesis Protein SpsA, Chain A"/>
    <property type="match status" value="1"/>
</dbReference>
<dbReference type="PANTHER" id="PTHR22916:SF3">
    <property type="entry name" value="UDP-GLCNAC:BETAGAL BETA-1,3-N-ACETYLGLUCOSAMINYLTRANSFERASE-LIKE PROTEIN 1"/>
    <property type="match status" value="1"/>
</dbReference>
<dbReference type="PANTHER" id="PTHR22916">
    <property type="entry name" value="GLYCOSYLTRANSFERASE"/>
    <property type="match status" value="1"/>
</dbReference>
<feature type="domain" description="Glycosyltransferase 2-like" evidence="1">
    <location>
        <begin position="5"/>
        <end position="125"/>
    </location>
</feature>
<dbReference type="GO" id="GO:0016758">
    <property type="term" value="F:hexosyltransferase activity"/>
    <property type="evidence" value="ECO:0007669"/>
    <property type="project" value="UniProtKB-ARBA"/>
</dbReference>
<name>A0A929MTV6_ABIDE</name>
<proteinExistence type="predicted"/>
<dbReference type="Proteomes" id="UP000757900">
    <property type="component" value="Unassembled WGS sequence"/>
</dbReference>